<dbReference type="OrthoDB" id="3510794at2759"/>
<feature type="region of interest" description="Disordered" evidence="1">
    <location>
        <begin position="1"/>
        <end position="44"/>
    </location>
</feature>
<name>A0A9P4MPG8_9PLEO</name>
<dbReference type="Proteomes" id="UP000799536">
    <property type="component" value="Unassembled WGS sequence"/>
</dbReference>
<dbReference type="AlphaFoldDB" id="A0A9P4MPG8"/>
<proteinExistence type="predicted"/>
<keyword evidence="4" id="KW-1185">Reference proteome</keyword>
<gene>
    <name evidence="3" type="ORF">GQ43DRAFT_184175</name>
</gene>
<dbReference type="EMBL" id="ML994185">
    <property type="protein sequence ID" value="KAF2197932.1"/>
    <property type="molecule type" value="Genomic_DNA"/>
</dbReference>
<dbReference type="Pfam" id="PF20150">
    <property type="entry name" value="2EXR"/>
    <property type="match status" value="1"/>
</dbReference>
<feature type="domain" description="2EXR" evidence="2">
    <location>
        <begin position="95"/>
        <end position="177"/>
    </location>
</feature>
<protein>
    <recommendedName>
        <fullName evidence="2">2EXR domain-containing protein</fullName>
    </recommendedName>
</protein>
<reference evidence="3" key="1">
    <citation type="journal article" date="2020" name="Stud. Mycol.">
        <title>101 Dothideomycetes genomes: a test case for predicting lifestyles and emergence of pathogens.</title>
        <authorList>
            <person name="Haridas S."/>
            <person name="Albert R."/>
            <person name="Binder M."/>
            <person name="Bloem J."/>
            <person name="Labutti K."/>
            <person name="Salamov A."/>
            <person name="Andreopoulos B."/>
            <person name="Baker S."/>
            <person name="Barry K."/>
            <person name="Bills G."/>
            <person name="Bluhm B."/>
            <person name="Cannon C."/>
            <person name="Castanera R."/>
            <person name="Culley D."/>
            <person name="Daum C."/>
            <person name="Ezra D."/>
            <person name="Gonzalez J."/>
            <person name="Henrissat B."/>
            <person name="Kuo A."/>
            <person name="Liang C."/>
            <person name="Lipzen A."/>
            <person name="Lutzoni F."/>
            <person name="Magnuson J."/>
            <person name="Mondo S."/>
            <person name="Nolan M."/>
            <person name="Ohm R."/>
            <person name="Pangilinan J."/>
            <person name="Park H.-J."/>
            <person name="Ramirez L."/>
            <person name="Alfaro M."/>
            <person name="Sun H."/>
            <person name="Tritt A."/>
            <person name="Yoshinaga Y."/>
            <person name="Zwiers L.-H."/>
            <person name="Turgeon B."/>
            <person name="Goodwin S."/>
            <person name="Spatafora J."/>
            <person name="Crous P."/>
            <person name="Grigoriev I."/>
        </authorList>
    </citation>
    <scope>NUCLEOTIDE SEQUENCE</scope>
    <source>
        <strain evidence="3">ATCC 74209</strain>
    </source>
</reference>
<evidence type="ECO:0000259" key="2">
    <source>
        <dbReference type="Pfam" id="PF20150"/>
    </source>
</evidence>
<feature type="compositionally biased region" description="Basic and acidic residues" evidence="1">
    <location>
        <begin position="19"/>
        <end position="35"/>
    </location>
</feature>
<organism evidence="3 4">
    <name type="scientific">Delitschia confertaspora ATCC 74209</name>
    <dbReference type="NCBI Taxonomy" id="1513339"/>
    <lineage>
        <taxon>Eukaryota</taxon>
        <taxon>Fungi</taxon>
        <taxon>Dikarya</taxon>
        <taxon>Ascomycota</taxon>
        <taxon>Pezizomycotina</taxon>
        <taxon>Dothideomycetes</taxon>
        <taxon>Pleosporomycetidae</taxon>
        <taxon>Pleosporales</taxon>
        <taxon>Delitschiaceae</taxon>
        <taxon>Delitschia</taxon>
    </lineage>
</organism>
<comment type="caution">
    <text evidence="3">The sequence shown here is derived from an EMBL/GenBank/DDBJ whole genome shotgun (WGS) entry which is preliminary data.</text>
</comment>
<dbReference type="InterPro" id="IPR045518">
    <property type="entry name" value="2EXR"/>
</dbReference>
<evidence type="ECO:0000313" key="4">
    <source>
        <dbReference type="Proteomes" id="UP000799536"/>
    </source>
</evidence>
<evidence type="ECO:0000256" key="1">
    <source>
        <dbReference type="SAM" id="MobiDB-lite"/>
    </source>
</evidence>
<evidence type="ECO:0000313" key="3">
    <source>
        <dbReference type="EMBL" id="KAF2197932.1"/>
    </source>
</evidence>
<accession>A0A9P4MPG8</accession>
<sequence length="382" mass="44127">MLHQEGYQRMNSRTNPKRPSKELSRPQKEQKHPSPEESIAMRGAIFRTSLPDSERIPGTVSTGGEKSEFLQLGEKIESAKQSTPKIGLDVSESFPFMELPLEIRDMIFPYVFNWPVYTKIQHGASCPVKKKRIIIKRRIPKCHKTPMWPPTKNTPAILLVNREIKEEALSALLRIPLIFDEAPPYVIQHNPEDEKQYLTTYLRPALLCEVHKMTLFINHSLSDEDDNRNIDQFQVWDPWNIFMEYLWVIWYRKLPQLHLLTVHIGGQPAAGAHGIDYKGDGSEYGSRDCEPREWILFMLAGIIRMVDKKCEVKVEGATKEVVEFLEKQRFSKPRNLVRIRYCYEQLQSEAKATEEQATITKPKAEKLEITAKSSHEAASALM</sequence>